<dbReference type="VEuPathDB" id="VectorBase:PPAPM1_010471"/>
<dbReference type="EMBL" id="AJVK01035963">
    <property type="status" value="NOT_ANNOTATED_CDS"/>
    <property type="molecule type" value="Genomic_DNA"/>
</dbReference>
<feature type="compositionally biased region" description="Gly residues" evidence="5">
    <location>
        <begin position="43"/>
        <end position="61"/>
    </location>
</feature>
<feature type="domain" description="K Homology" evidence="6">
    <location>
        <begin position="168"/>
        <end position="239"/>
    </location>
</feature>
<accession>A0A1B0GQ72</accession>
<dbReference type="VEuPathDB" id="VectorBase:PPAI009011"/>
<protein>
    <recommendedName>
        <fullName evidence="6">K Homology domain-containing protein</fullName>
    </recommendedName>
</protein>
<dbReference type="GO" id="GO:0005634">
    <property type="term" value="C:nucleus"/>
    <property type="evidence" value="ECO:0007669"/>
    <property type="project" value="UniProtKB-SubCell"/>
</dbReference>
<dbReference type="InterPro" id="IPR015096">
    <property type="entry name" value="FUBP_C"/>
</dbReference>
<keyword evidence="2" id="KW-0677">Repeat</keyword>
<dbReference type="EnsemblMetazoa" id="PPAI009011-RA">
    <property type="protein sequence ID" value="PPAI009011-PA"/>
    <property type="gene ID" value="PPAI009011"/>
</dbReference>
<feature type="compositionally biased region" description="Polar residues" evidence="5">
    <location>
        <begin position="263"/>
        <end position="281"/>
    </location>
</feature>
<dbReference type="PROSITE" id="PS50084">
    <property type="entry name" value="KH_TYPE_1"/>
    <property type="match status" value="2"/>
</dbReference>
<dbReference type="GO" id="GO:0003723">
    <property type="term" value="F:RNA binding"/>
    <property type="evidence" value="ECO:0007669"/>
    <property type="project" value="UniProtKB-UniRule"/>
</dbReference>
<feature type="domain" description="K Homology" evidence="6">
    <location>
        <begin position="64"/>
        <end position="135"/>
    </location>
</feature>
<keyword evidence="8" id="KW-1185">Reference proteome</keyword>
<feature type="region of interest" description="Disordered" evidence="5">
    <location>
        <begin position="38"/>
        <end position="64"/>
    </location>
</feature>
<name>A0A1B0GQ72_PHLPP</name>
<dbReference type="SUPFAM" id="SSF54791">
    <property type="entry name" value="Eukaryotic type KH-domain (KH-domain type I)"/>
    <property type="match status" value="3"/>
</dbReference>
<comment type="subcellular location">
    <subcellularLocation>
        <location evidence="1">Nucleus</location>
    </subcellularLocation>
</comment>
<evidence type="ECO:0000313" key="7">
    <source>
        <dbReference type="EnsemblMetazoa" id="PPAI009011-PA"/>
    </source>
</evidence>
<dbReference type="Gene3D" id="3.30.1370.10">
    <property type="entry name" value="K Homology domain, type 1"/>
    <property type="match status" value="3"/>
</dbReference>
<dbReference type="GO" id="GO:0006355">
    <property type="term" value="P:regulation of DNA-templated transcription"/>
    <property type="evidence" value="ECO:0007669"/>
    <property type="project" value="InterPro"/>
</dbReference>
<evidence type="ECO:0000256" key="5">
    <source>
        <dbReference type="SAM" id="MobiDB-lite"/>
    </source>
</evidence>
<organism evidence="7 8">
    <name type="scientific">Phlebotomus papatasi</name>
    <name type="common">Sandfly</name>
    <dbReference type="NCBI Taxonomy" id="29031"/>
    <lineage>
        <taxon>Eukaryota</taxon>
        <taxon>Metazoa</taxon>
        <taxon>Ecdysozoa</taxon>
        <taxon>Arthropoda</taxon>
        <taxon>Hexapoda</taxon>
        <taxon>Insecta</taxon>
        <taxon>Pterygota</taxon>
        <taxon>Neoptera</taxon>
        <taxon>Endopterygota</taxon>
        <taxon>Diptera</taxon>
        <taxon>Nematocera</taxon>
        <taxon>Psychodoidea</taxon>
        <taxon>Psychodidae</taxon>
        <taxon>Phlebotomus</taxon>
        <taxon>Phlebotomus</taxon>
    </lineage>
</organism>
<feature type="compositionally biased region" description="Low complexity" evidence="5">
    <location>
        <begin position="282"/>
        <end position="292"/>
    </location>
</feature>
<dbReference type="AlphaFoldDB" id="A0A1B0GQ72"/>
<evidence type="ECO:0000259" key="6">
    <source>
        <dbReference type="SMART" id="SM00322"/>
    </source>
</evidence>
<dbReference type="EMBL" id="AJVK01035962">
    <property type="status" value="NOT_ANNOTATED_CDS"/>
    <property type="molecule type" value="Genomic_DNA"/>
</dbReference>
<dbReference type="CDD" id="cd22399">
    <property type="entry name" value="KH-I_FUBP_rpt4"/>
    <property type="match status" value="1"/>
</dbReference>
<dbReference type="SMART" id="SM00322">
    <property type="entry name" value="KH"/>
    <property type="match status" value="2"/>
</dbReference>
<reference evidence="7" key="1">
    <citation type="submission" date="2022-08" db="UniProtKB">
        <authorList>
            <consortium name="EnsemblMetazoa"/>
        </authorList>
    </citation>
    <scope>IDENTIFICATION</scope>
    <source>
        <strain evidence="7">Israel</strain>
    </source>
</reference>
<dbReference type="Pfam" id="PF09005">
    <property type="entry name" value="FUBP_C"/>
    <property type="match status" value="2"/>
</dbReference>
<evidence type="ECO:0000256" key="2">
    <source>
        <dbReference type="ARBA" id="ARBA00022737"/>
    </source>
</evidence>
<evidence type="ECO:0000256" key="1">
    <source>
        <dbReference type="ARBA" id="ARBA00004123"/>
    </source>
</evidence>
<keyword evidence="3" id="KW-0539">Nucleus</keyword>
<evidence type="ECO:0000256" key="3">
    <source>
        <dbReference type="ARBA" id="ARBA00023242"/>
    </source>
</evidence>
<proteinExistence type="predicted"/>
<dbReference type="InterPro" id="IPR036612">
    <property type="entry name" value="KH_dom_type_1_sf"/>
</dbReference>
<evidence type="ECO:0000256" key="4">
    <source>
        <dbReference type="PROSITE-ProRule" id="PRU00117"/>
    </source>
</evidence>
<evidence type="ECO:0000313" key="8">
    <source>
        <dbReference type="Proteomes" id="UP000092462"/>
    </source>
</evidence>
<feature type="region of interest" description="Disordered" evidence="5">
    <location>
        <begin position="253"/>
        <end position="299"/>
    </location>
</feature>
<dbReference type="PANTHER" id="PTHR10288">
    <property type="entry name" value="KH DOMAIN CONTAINING RNA BINDING PROTEIN"/>
    <property type="match status" value="1"/>
</dbReference>
<dbReference type="CDD" id="cd22398">
    <property type="entry name" value="KH-I_FUBP_rpt3"/>
    <property type="match status" value="1"/>
</dbReference>
<dbReference type="Proteomes" id="UP000092462">
    <property type="component" value="Unassembled WGS sequence"/>
</dbReference>
<keyword evidence="4" id="KW-0694">RNA-binding</keyword>
<sequence length="403" mass="43241">MLVSAQEKPLRISGDPQKVEHAKQLVYELIQDKEAFQNRGFNHGAGGGGGGPGGGGGGGMMNPGNEQMEVFVPKVAVGVVIGKGGDMIKKIQGETGCKLQFIQGRGDSPGDRRCYIQGSKQQVDDAKRMIDDLIENVMRRENGERGMNRNGGGGGGGGGNFSDYGKPMREEVSFVVPASKCGIIIGRGGDTIKQINQQSGAHCEMDRKAQTNNNEKTFIIRGNPDQIEHARSIISEKIGLDIQLIGGSSGGVGGPSYPGMQGSAANTGYPQQWGYTPQSWDQQQQQQQAQVQINPSTGQPDYSQQWIEYYRSMGLHREADIIEQQQKAKQQAVQAQQTLVAGSGAPNGAPVQAQTGIATVQTQQMQQAAGGQPDYSAQWAEYYRSIGKIEEAEAIENQIKASK</sequence>
<dbReference type="InterPro" id="IPR004088">
    <property type="entry name" value="KH_dom_type_1"/>
</dbReference>
<dbReference type="Pfam" id="PF00013">
    <property type="entry name" value="KH_1"/>
    <property type="match status" value="2"/>
</dbReference>
<dbReference type="InterPro" id="IPR004087">
    <property type="entry name" value="KH_dom"/>
</dbReference>